<dbReference type="GO" id="GO:0005524">
    <property type="term" value="F:ATP binding"/>
    <property type="evidence" value="ECO:0007669"/>
    <property type="project" value="InterPro"/>
</dbReference>
<reference evidence="2" key="1">
    <citation type="submission" date="2014-12" db="EMBL/GenBank/DDBJ databases">
        <title>Genome Sequence of Valsa Canker Pathogens Uncovers a Specific Adaption of Colonization on Woody Bark.</title>
        <authorList>
            <person name="Yin Z."/>
            <person name="Liu H."/>
            <person name="Gao X."/>
            <person name="Li Z."/>
            <person name="Song N."/>
            <person name="Ke X."/>
            <person name="Dai Q."/>
            <person name="Wu Y."/>
            <person name="Sun Y."/>
            <person name="Xu J.-R."/>
            <person name="Kang Z.K."/>
            <person name="Wang L."/>
            <person name="Huang L."/>
        </authorList>
    </citation>
    <scope>NUCLEOTIDE SEQUENCE [LARGE SCALE GENOMIC DNA]</scope>
    <source>
        <strain evidence="2">03-8</strain>
    </source>
</reference>
<name>A0A194VZZ9_CYTMA</name>
<sequence>MSSKLLADQVLEEIEKSNFPPGPPREYVPEGVLDKLITRNSLCQEFSENSALGREHHVDEDLLNFILGSAKKVLAISLLAGVESKELHDAMKEFKSSLFQDNWLPIYSTDEKKLPWSNLSWSSVKRKHFLDNQWKFLAPIFRKNQLMYEFESLQVFPSKFTTDTKQKIGGFGAVYEVTIHESHLEEPIRKFDETRANVAIKSIKASEGQLDNGDDQAWEREATALQETADLKHPHLIECKAIIDWKGTGKYFMFQWADGGNLRDFYNSEQRPELNASFVKQIVIQLVGLADALNKMHNYKRHNRDAGSYRHGDVKPENILIFKNRTKTGFWRIADMGLAKHHFDATGLRGPTATRNGTPLYEPPEVILKSDQARSRQYDIWSMGCVILELIVWLLYGTEELEKFNNCLHDSFRNKSPYWAVKANDAKDAQVHPHVQTCMKNIKKHPECTGSTAIGDLLEIMTTMLTGISQ</sequence>
<dbReference type="PROSITE" id="PS00108">
    <property type="entry name" value="PROTEIN_KINASE_ST"/>
    <property type="match status" value="1"/>
</dbReference>
<keyword evidence="2" id="KW-0808">Transferase</keyword>
<dbReference type="InterPro" id="IPR000719">
    <property type="entry name" value="Prot_kinase_dom"/>
</dbReference>
<dbReference type="SMR" id="A0A194VZZ9"/>
<gene>
    <name evidence="2" type="ORF">VM1G_05518</name>
</gene>
<dbReference type="EMBL" id="CM003102">
    <property type="protein sequence ID" value="KUI69597.1"/>
    <property type="molecule type" value="Genomic_DNA"/>
</dbReference>
<dbReference type="PANTHER" id="PTHR24359">
    <property type="entry name" value="SERINE/THREONINE-PROTEIN KINASE SBK1"/>
    <property type="match status" value="1"/>
</dbReference>
<dbReference type="Proteomes" id="UP000078559">
    <property type="component" value="Chromosome 5"/>
</dbReference>
<accession>A0A194VZZ9</accession>
<organism evidence="2 3">
    <name type="scientific">Cytospora mali</name>
    <name type="common">Apple Valsa canker fungus</name>
    <name type="synonym">Valsa mali</name>
    <dbReference type="NCBI Taxonomy" id="578113"/>
    <lineage>
        <taxon>Eukaryota</taxon>
        <taxon>Fungi</taxon>
        <taxon>Dikarya</taxon>
        <taxon>Ascomycota</taxon>
        <taxon>Pezizomycotina</taxon>
        <taxon>Sordariomycetes</taxon>
        <taxon>Sordariomycetidae</taxon>
        <taxon>Diaporthales</taxon>
        <taxon>Cytosporaceae</taxon>
        <taxon>Cytospora</taxon>
    </lineage>
</organism>
<dbReference type="Gene3D" id="3.30.200.20">
    <property type="entry name" value="Phosphorylase Kinase, domain 1"/>
    <property type="match status" value="1"/>
</dbReference>
<keyword evidence="3" id="KW-1185">Reference proteome</keyword>
<evidence type="ECO:0000259" key="1">
    <source>
        <dbReference type="PROSITE" id="PS50011"/>
    </source>
</evidence>
<keyword evidence="2" id="KW-0418">Kinase</keyword>
<dbReference type="CDD" id="cd00180">
    <property type="entry name" value="PKc"/>
    <property type="match status" value="1"/>
</dbReference>
<dbReference type="GO" id="GO:0004674">
    <property type="term" value="F:protein serine/threonine kinase activity"/>
    <property type="evidence" value="ECO:0007669"/>
    <property type="project" value="TreeGrafter"/>
</dbReference>
<dbReference type="InterPro" id="IPR008271">
    <property type="entry name" value="Ser/Thr_kinase_AS"/>
</dbReference>
<proteinExistence type="predicted"/>
<dbReference type="InterPro" id="IPR011009">
    <property type="entry name" value="Kinase-like_dom_sf"/>
</dbReference>
<evidence type="ECO:0000313" key="3">
    <source>
        <dbReference type="Proteomes" id="UP000078559"/>
    </source>
</evidence>
<feature type="domain" description="Protein kinase" evidence="1">
    <location>
        <begin position="160"/>
        <end position="470"/>
    </location>
</feature>
<protein>
    <submittedName>
        <fullName evidence="2">Serine/threonine-protein kinase DCLK3</fullName>
    </submittedName>
</protein>
<dbReference type="Gene3D" id="1.10.510.10">
    <property type="entry name" value="Transferase(Phosphotransferase) domain 1"/>
    <property type="match status" value="1"/>
</dbReference>
<dbReference type="PANTHER" id="PTHR24359:SF1">
    <property type="entry name" value="INHIBITOR OF NUCLEAR FACTOR KAPPA-B KINASE EPSILON SUBUNIT HOMOLOG 1-RELATED"/>
    <property type="match status" value="1"/>
</dbReference>
<dbReference type="SUPFAM" id="SSF56112">
    <property type="entry name" value="Protein kinase-like (PK-like)"/>
    <property type="match status" value="1"/>
</dbReference>
<dbReference type="OrthoDB" id="4062651at2759"/>
<dbReference type="AlphaFoldDB" id="A0A194VZZ9"/>
<dbReference type="PROSITE" id="PS50011">
    <property type="entry name" value="PROTEIN_KINASE_DOM"/>
    <property type="match status" value="1"/>
</dbReference>
<dbReference type="SMART" id="SM00220">
    <property type="entry name" value="S_TKc"/>
    <property type="match status" value="1"/>
</dbReference>
<dbReference type="Pfam" id="PF00069">
    <property type="entry name" value="Pkinase"/>
    <property type="match status" value="1"/>
</dbReference>
<evidence type="ECO:0000313" key="2">
    <source>
        <dbReference type="EMBL" id="KUI69597.1"/>
    </source>
</evidence>